<dbReference type="GO" id="GO:0042597">
    <property type="term" value="C:periplasmic space"/>
    <property type="evidence" value="ECO:0007669"/>
    <property type="project" value="UniProtKB-ARBA"/>
</dbReference>
<reference evidence="6" key="1">
    <citation type="journal article" date="2020" name="mSystems">
        <title>Genome- and Community-Level Interaction Insights into Carbon Utilization and Element Cycling Functions of Hydrothermarchaeota in Hydrothermal Sediment.</title>
        <authorList>
            <person name="Zhou Z."/>
            <person name="Liu Y."/>
            <person name="Xu W."/>
            <person name="Pan J."/>
            <person name="Luo Z.H."/>
            <person name="Li M."/>
        </authorList>
    </citation>
    <scope>NUCLEOTIDE SEQUENCE [LARGE SCALE GENOMIC DNA]</scope>
    <source>
        <strain evidence="6">SpSt-587</strain>
    </source>
</reference>
<evidence type="ECO:0000256" key="2">
    <source>
        <dbReference type="ARBA" id="ARBA00005695"/>
    </source>
</evidence>
<dbReference type="InterPro" id="IPR039424">
    <property type="entry name" value="SBP_5"/>
</dbReference>
<proteinExistence type="inferred from homology"/>
<accession>A0A7J3M2Q5</accession>
<dbReference type="EMBL" id="DSYZ01000104">
    <property type="protein sequence ID" value="HGT83153.1"/>
    <property type="molecule type" value="Genomic_DNA"/>
</dbReference>
<dbReference type="PANTHER" id="PTHR30290:SF10">
    <property type="entry name" value="PERIPLASMIC OLIGOPEPTIDE-BINDING PROTEIN-RELATED"/>
    <property type="match status" value="1"/>
</dbReference>
<dbReference type="PANTHER" id="PTHR30290">
    <property type="entry name" value="PERIPLASMIC BINDING COMPONENT OF ABC TRANSPORTER"/>
    <property type="match status" value="1"/>
</dbReference>
<feature type="domain" description="Solute-binding protein family 5" evidence="5">
    <location>
        <begin position="73"/>
        <end position="439"/>
    </location>
</feature>
<protein>
    <submittedName>
        <fullName evidence="6">ABC transporter substrate-binding protein</fullName>
    </submittedName>
</protein>
<keyword evidence="3" id="KW-0813">Transport</keyword>
<dbReference type="GO" id="GO:0015833">
    <property type="term" value="P:peptide transport"/>
    <property type="evidence" value="ECO:0007669"/>
    <property type="project" value="TreeGrafter"/>
</dbReference>
<dbReference type="SUPFAM" id="SSF53850">
    <property type="entry name" value="Periplasmic binding protein-like II"/>
    <property type="match status" value="1"/>
</dbReference>
<keyword evidence="4" id="KW-0732">Signal</keyword>
<dbReference type="PROSITE" id="PS51257">
    <property type="entry name" value="PROKAR_LIPOPROTEIN"/>
    <property type="match status" value="1"/>
</dbReference>
<dbReference type="AlphaFoldDB" id="A0A7J3M2Q5"/>
<evidence type="ECO:0000313" key="6">
    <source>
        <dbReference type="EMBL" id="HGT83153.1"/>
    </source>
</evidence>
<comment type="similarity">
    <text evidence="2">Belongs to the bacterial solute-binding protein 5 family.</text>
</comment>
<dbReference type="GO" id="GO:0043190">
    <property type="term" value="C:ATP-binding cassette (ABC) transporter complex"/>
    <property type="evidence" value="ECO:0007669"/>
    <property type="project" value="InterPro"/>
</dbReference>
<evidence type="ECO:0000256" key="3">
    <source>
        <dbReference type="ARBA" id="ARBA00022448"/>
    </source>
</evidence>
<name>A0A7J3M2Q5_ARCFL</name>
<comment type="caution">
    <text evidence="6">The sequence shown here is derived from an EMBL/GenBank/DDBJ whole genome shotgun (WGS) entry which is preliminary data.</text>
</comment>
<dbReference type="Gene3D" id="3.40.190.10">
    <property type="entry name" value="Periplasmic binding protein-like II"/>
    <property type="match status" value="1"/>
</dbReference>
<evidence type="ECO:0000256" key="4">
    <source>
        <dbReference type="ARBA" id="ARBA00022729"/>
    </source>
</evidence>
<dbReference type="InterPro" id="IPR000914">
    <property type="entry name" value="SBP_5_dom"/>
</dbReference>
<organism evidence="6">
    <name type="scientific">Archaeoglobus fulgidus</name>
    <dbReference type="NCBI Taxonomy" id="2234"/>
    <lineage>
        <taxon>Archaea</taxon>
        <taxon>Methanobacteriati</taxon>
        <taxon>Methanobacteriota</taxon>
        <taxon>Archaeoglobi</taxon>
        <taxon>Archaeoglobales</taxon>
        <taxon>Archaeoglobaceae</taxon>
        <taxon>Archaeoglobus</taxon>
    </lineage>
</organism>
<sequence length="530" mass="60940">MSSMKKSILISITVVCLLAGCISPENESKKLERMFTIGTTMPIKSINIFSDYYFGILRDLMMDRLVSIGEGGTIHPELAESWETKENGKTWIFKLRRASFHDGKTLTAEDVAFTINYLREKVPEYRSHLALVEKAEAVDERTVKIVLSKPWSNFLWNLAVVNILPKHVWENVEKPLEFVDTKATIGNGPFVFESFDKSSGLLVFRANENYWKGKPKVDKIVFRIFTNDQAMLMALIKGEVDTIYFYARGIDPAIVSGLLGKENLSFIVVDNLGVDNALWFNCQRYPFDVKDFRIAISYALSYEEYAKYIAAGYAEVPNAGFVPKGWKFYKETRKLEKNLSVTNEILEKLGFRDCNGDGWRDYPDCTAFEMKLAYRTDIVESSRLAEFIKRDLENVGLKVRLQPLDNPSFRQVLDRDKTHDLAISRTTMWGMGMWAGYATGYFDARNIGWANVADQRLLEIIDALLNETVEEKRRELIYKLQDIYAEELYAIPLYWGKIVQPYRSDKVSGLVYNPMMGIIGDETWFKILIK</sequence>
<dbReference type="CDD" id="cd00995">
    <property type="entry name" value="PBP2_NikA_DppA_OppA_like"/>
    <property type="match status" value="1"/>
</dbReference>
<dbReference type="Gene3D" id="3.10.105.10">
    <property type="entry name" value="Dipeptide-binding Protein, Domain 3"/>
    <property type="match status" value="1"/>
</dbReference>
<dbReference type="InterPro" id="IPR030678">
    <property type="entry name" value="Peptide/Ni-bd"/>
</dbReference>
<evidence type="ECO:0000259" key="5">
    <source>
        <dbReference type="Pfam" id="PF00496"/>
    </source>
</evidence>
<comment type="subcellular location">
    <subcellularLocation>
        <location evidence="1">Cell envelope</location>
    </subcellularLocation>
</comment>
<dbReference type="PIRSF" id="PIRSF002741">
    <property type="entry name" value="MppA"/>
    <property type="match status" value="1"/>
</dbReference>
<dbReference type="GO" id="GO:1904680">
    <property type="term" value="F:peptide transmembrane transporter activity"/>
    <property type="evidence" value="ECO:0007669"/>
    <property type="project" value="TreeGrafter"/>
</dbReference>
<dbReference type="Pfam" id="PF00496">
    <property type="entry name" value="SBP_bac_5"/>
    <property type="match status" value="1"/>
</dbReference>
<gene>
    <name evidence="6" type="ORF">ENT52_05450</name>
</gene>
<evidence type="ECO:0000256" key="1">
    <source>
        <dbReference type="ARBA" id="ARBA00004196"/>
    </source>
</evidence>